<gene>
    <name evidence="2" type="ORF">D0544_11180</name>
</gene>
<keyword evidence="1" id="KW-1133">Transmembrane helix</keyword>
<feature type="transmembrane region" description="Helical" evidence="1">
    <location>
        <begin position="6"/>
        <end position="28"/>
    </location>
</feature>
<evidence type="ECO:0000313" key="3">
    <source>
        <dbReference type="Proteomes" id="UP000280792"/>
    </source>
</evidence>
<protein>
    <submittedName>
        <fullName evidence="2">DUF2784 domain-containing protein</fullName>
    </submittedName>
</protein>
<feature type="transmembrane region" description="Helical" evidence="1">
    <location>
        <begin position="95"/>
        <end position="114"/>
    </location>
</feature>
<reference evidence="2 3" key="1">
    <citation type="submission" date="2018-08" db="EMBL/GenBank/DDBJ databases">
        <authorList>
            <person name="Khan S.A."/>
        </authorList>
    </citation>
    <scope>NUCLEOTIDE SEQUENCE [LARGE SCALE GENOMIC DNA]</scope>
    <source>
        <strain evidence="2 3">GTF-13</strain>
    </source>
</reference>
<evidence type="ECO:0000313" key="2">
    <source>
        <dbReference type="EMBL" id="RRJ82433.1"/>
    </source>
</evidence>
<dbReference type="AlphaFoldDB" id="A0A3P3VNN2"/>
<dbReference type="InterPro" id="IPR021218">
    <property type="entry name" value="DUF2784"/>
</dbReference>
<feature type="transmembrane region" description="Helical" evidence="1">
    <location>
        <begin position="35"/>
        <end position="54"/>
    </location>
</feature>
<keyword evidence="1" id="KW-0472">Membrane</keyword>
<reference evidence="2 3" key="2">
    <citation type="submission" date="2018-12" db="EMBL/GenBank/DDBJ databases">
        <title>Simiduia agarivorans gen. nov., sp. nov., a marine, agarolytic bacterium isolated from shallow coastal water from Keelung, Taiwan.</title>
        <authorList>
            <person name="Shieh W.Y."/>
        </authorList>
    </citation>
    <scope>NUCLEOTIDE SEQUENCE [LARGE SCALE GENOMIC DNA]</scope>
    <source>
        <strain evidence="2 3">GTF-13</strain>
    </source>
</reference>
<proteinExistence type="predicted"/>
<dbReference type="EMBL" id="QWEZ01000002">
    <property type="protein sequence ID" value="RRJ82433.1"/>
    <property type="molecule type" value="Genomic_DNA"/>
</dbReference>
<keyword evidence="1" id="KW-0812">Transmembrane</keyword>
<accession>A0A3P3VNN2</accession>
<evidence type="ECO:0000256" key="1">
    <source>
        <dbReference type="SAM" id="Phobius"/>
    </source>
</evidence>
<name>A0A3P3VNN2_9GAMM</name>
<organism evidence="2 3">
    <name type="scientific">Aestuariirhabdus litorea</name>
    <dbReference type="NCBI Taxonomy" id="2528527"/>
    <lineage>
        <taxon>Bacteria</taxon>
        <taxon>Pseudomonadati</taxon>
        <taxon>Pseudomonadota</taxon>
        <taxon>Gammaproteobacteria</taxon>
        <taxon>Oceanospirillales</taxon>
        <taxon>Aestuariirhabdaceae</taxon>
        <taxon>Aestuariirhabdus</taxon>
    </lineage>
</organism>
<comment type="caution">
    <text evidence="2">The sequence shown here is derived from an EMBL/GenBank/DDBJ whole genome shotgun (WGS) entry which is preliminary data.</text>
</comment>
<sequence length="124" mass="14178">MDPRMLADLLLILHLLFILFALLGAILLLRWPWLLLLHLPAIVWVVMLELNGWICPLTPLENRFRQAAGEAGYKGGFIDHYLLPLIYPAGLTPEIQQWLGLGALLINLALYGWVARHWHRRGTP</sequence>
<keyword evidence="3" id="KW-1185">Reference proteome</keyword>
<dbReference type="Pfam" id="PF10861">
    <property type="entry name" value="DUF2784"/>
    <property type="match status" value="1"/>
</dbReference>
<dbReference type="Proteomes" id="UP000280792">
    <property type="component" value="Unassembled WGS sequence"/>
</dbReference>